<dbReference type="InterPro" id="IPR004864">
    <property type="entry name" value="LEA_2"/>
</dbReference>
<dbReference type="OrthoDB" id="1849707at2759"/>
<reference evidence="8" key="3">
    <citation type="submission" date="2020-12" db="UniProtKB">
        <authorList>
            <consortium name="EnsemblPlants"/>
        </authorList>
    </citation>
    <scope>IDENTIFICATION</scope>
</reference>
<dbReference type="InterPro" id="IPR044839">
    <property type="entry name" value="NDR1-like"/>
</dbReference>
<dbReference type="EnsemblPlants" id="Pp3c13_23080V3.1">
    <property type="protein sequence ID" value="PAC:32931804.CDS.1"/>
    <property type="gene ID" value="Pp3c13_23080"/>
</dbReference>
<organism evidence="7">
    <name type="scientific">Physcomitrium patens</name>
    <name type="common">Spreading-leaved earth moss</name>
    <name type="synonym">Physcomitrella patens</name>
    <dbReference type="NCBI Taxonomy" id="3218"/>
    <lineage>
        <taxon>Eukaryota</taxon>
        <taxon>Viridiplantae</taxon>
        <taxon>Streptophyta</taxon>
        <taxon>Embryophyta</taxon>
        <taxon>Bryophyta</taxon>
        <taxon>Bryophytina</taxon>
        <taxon>Bryopsida</taxon>
        <taxon>Funariidae</taxon>
        <taxon>Funariales</taxon>
        <taxon>Funariaceae</taxon>
        <taxon>Physcomitrium</taxon>
    </lineage>
</organism>
<evidence type="ECO:0000256" key="5">
    <source>
        <dbReference type="SAM" id="Phobius"/>
    </source>
</evidence>
<dbReference type="Gramene" id="Pp3c13_23080V3.2">
    <property type="protein sequence ID" value="PAC:32931805.CDS.1"/>
    <property type="gene ID" value="Pp3c13_23080"/>
</dbReference>
<keyword evidence="3 5" id="KW-1133">Transmembrane helix</keyword>
<keyword evidence="2 5" id="KW-0812">Transmembrane</keyword>
<dbReference type="PANTHER" id="PTHR31234:SF2">
    <property type="entry name" value="OS05G0199100 PROTEIN"/>
    <property type="match status" value="1"/>
</dbReference>
<evidence type="ECO:0000256" key="4">
    <source>
        <dbReference type="ARBA" id="ARBA00023136"/>
    </source>
</evidence>
<keyword evidence="9" id="KW-1185">Reference proteome</keyword>
<dbReference type="PaxDb" id="3218-PP1S37_184V6.1"/>
<dbReference type="GeneID" id="112290326"/>
<dbReference type="EMBL" id="ABEU02000013">
    <property type="protein sequence ID" value="PNR42912.1"/>
    <property type="molecule type" value="Genomic_DNA"/>
</dbReference>
<dbReference type="Pfam" id="PF03168">
    <property type="entry name" value="LEA_2"/>
    <property type="match status" value="1"/>
</dbReference>
<dbReference type="AlphaFoldDB" id="A0A2K1JMZ8"/>
<accession>A0A2K1JMZ8</accession>
<dbReference type="GO" id="GO:0098542">
    <property type="term" value="P:defense response to other organism"/>
    <property type="evidence" value="ECO:0007669"/>
    <property type="project" value="InterPro"/>
</dbReference>
<dbReference type="Proteomes" id="UP000006727">
    <property type="component" value="Chromosome 13"/>
</dbReference>
<comment type="subcellular location">
    <subcellularLocation>
        <location evidence="1">Membrane</location>
        <topology evidence="1">Single-pass membrane protein</topology>
    </subcellularLocation>
</comment>
<dbReference type="PANTHER" id="PTHR31234">
    <property type="entry name" value="LATE EMBRYOGENESIS ABUNDANT (LEA) HYDROXYPROLINE-RICH GLYCOPROTEIN FAMILY"/>
    <property type="match status" value="1"/>
</dbReference>
<reference evidence="7 9" key="2">
    <citation type="journal article" date="2018" name="Plant J.">
        <title>The Physcomitrella patens chromosome-scale assembly reveals moss genome structure and evolution.</title>
        <authorList>
            <person name="Lang D."/>
            <person name="Ullrich K.K."/>
            <person name="Murat F."/>
            <person name="Fuchs J."/>
            <person name="Jenkins J."/>
            <person name="Haas F.B."/>
            <person name="Piednoel M."/>
            <person name="Gundlach H."/>
            <person name="Van Bel M."/>
            <person name="Meyberg R."/>
            <person name="Vives C."/>
            <person name="Morata J."/>
            <person name="Symeonidi A."/>
            <person name="Hiss M."/>
            <person name="Muchero W."/>
            <person name="Kamisugi Y."/>
            <person name="Saleh O."/>
            <person name="Blanc G."/>
            <person name="Decker E.L."/>
            <person name="van Gessel N."/>
            <person name="Grimwood J."/>
            <person name="Hayes R.D."/>
            <person name="Graham S.W."/>
            <person name="Gunter L.E."/>
            <person name="McDaniel S.F."/>
            <person name="Hoernstein S.N.W."/>
            <person name="Larsson A."/>
            <person name="Li F.W."/>
            <person name="Perroud P.F."/>
            <person name="Phillips J."/>
            <person name="Ranjan P."/>
            <person name="Rokshar D.S."/>
            <person name="Rothfels C.J."/>
            <person name="Schneider L."/>
            <person name="Shu S."/>
            <person name="Stevenson D.W."/>
            <person name="Thummler F."/>
            <person name="Tillich M."/>
            <person name="Villarreal Aguilar J.C."/>
            <person name="Widiez T."/>
            <person name="Wong G.K."/>
            <person name="Wymore A."/>
            <person name="Zhang Y."/>
            <person name="Zimmer A.D."/>
            <person name="Quatrano R.S."/>
            <person name="Mayer K.F.X."/>
            <person name="Goodstein D."/>
            <person name="Casacuberta J.M."/>
            <person name="Vandepoele K."/>
            <person name="Reski R."/>
            <person name="Cuming A.C."/>
            <person name="Tuskan G.A."/>
            <person name="Maumus F."/>
            <person name="Salse J."/>
            <person name="Schmutz J."/>
            <person name="Rensing S.A."/>
        </authorList>
    </citation>
    <scope>NUCLEOTIDE SEQUENCE [LARGE SCALE GENOMIC DNA]</scope>
    <source>
        <strain evidence="8 9">cv. Gransden 2004</strain>
    </source>
</reference>
<feature type="transmembrane region" description="Helical" evidence="5">
    <location>
        <begin position="25"/>
        <end position="51"/>
    </location>
</feature>
<dbReference type="Gramene" id="Pp3c13_23080V3.1">
    <property type="protein sequence ID" value="PAC:32931804.CDS.1"/>
    <property type="gene ID" value="Pp3c13_23080"/>
</dbReference>
<evidence type="ECO:0000313" key="9">
    <source>
        <dbReference type="Proteomes" id="UP000006727"/>
    </source>
</evidence>
<evidence type="ECO:0000313" key="8">
    <source>
        <dbReference type="EnsemblPlants" id="PAC:32931804.CDS.1"/>
    </source>
</evidence>
<evidence type="ECO:0000256" key="2">
    <source>
        <dbReference type="ARBA" id="ARBA00022692"/>
    </source>
</evidence>
<name>A0A2K1JMZ8_PHYPA</name>
<dbReference type="FunCoup" id="A0A2K1JMZ8">
    <property type="interactions" value="1342"/>
</dbReference>
<evidence type="ECO:0000259" key="6">
    <source>
        <dbReference type="Pfam" id="PF03168"/>
    </source>
</evidence>
<proteinExistence type="predicted"/>
<keyword evidence="4 5" id="KW-0472">Membrane</keyword>
<dbReference type="KEGG" id="ppp:112290326"/>
<feature type="domain" description="Late embryogenesis abundant protein LEA-2 subgroup" evidence="6">
    <location>
        <begin position="103"/>
        <end position="193"/>
    </location>
</feature>
<dbReference type="EnsemblPlants" id="Pp3c13_23080V3.2">
    <property type="protein sequence ID" value="PAC:32931805.CDS.1"/>
    <property type="gene ID" value="Pp3c13_23080"/>
</dbReference>
<dbReference type="RefSeq" id="XP_024392250.1">
    <property type="nucleotide sequence ID" value="XM_024536482.2"/>
</dbReference>
<dbReference type="GO" id="GO:0016020">
    <property type="term" value="C:membrane"/>
    <property type="evidence" value="ECO:0007669"/>
    <property type="project" value="UniProtKB-SubCell"/>
</dbReference>
<reference evidence="7 9" key="1">
    <citation type="journal article" date="2008" name="Science">
        <title>The Physcomitrella genome reveals evolutionary insights into the conquest of land by plants.</title>
        <authorList>
            <person name="Rensing S."/>
            <person name="Lang D."/>
            <person name="Zimmer A."/>
            <person name="Terry A."/>
            <person name="Salamov A."/>
            <person name="Shapiro H."/>
            <person name="Nishiyama T."/>
            <person name="Perroud P.-F."/>
            <person name="Lindquist E."/>
            <person name="Kamisugi Y."/>
            <person name="Tanahashi T."/>
            <person name="Sakakibara K."/>
            <person name="Fujita T."/>
            <person name="Oishi K."/>
            <person name="Shin-I T."/>
            <person name="Kuroki Y."/>
            <person name="Toyoda A."/>
            <person name="Suzuki Y."/>
            <person name="Hashimoto A."/>
            <person name="Yamaguchi K."/>
            <person name="Sugano A."/>
            <person name="Kohara Y."/>
            <person name="Fujiyama A."/>
            <person name="Anterola A."/>
            <person name="Aoki S."/>
            <person name="Ashton N."/>
            <person name="Barbazuk W.B."/>
            <person name="Barker E."/>
            <person name="Bennetzen J."/>
            <person name="Bezanilla M."/>
            <person name="Blankenship R."/>
            <person name="Cho S.H."/>
            <person name="Dutcher S."/>
            <person name="Estelle M."/>
            <person name="Fawcett J.A."/>
            <person name="Gundlach H."/>
            <person name="Hanada K."/>
            <person name="Heyl A."/>
            <person name="Hicks K.A."/>
            <person name="Hugh J."/>
            <person name="Lohr M."/>
            <person name="Mayer K."/>
            <person name="Melkozernov A."/>
            <person name="Murata T."/>
            <person name="Nelson D."/>
            <person name="Pils B."/>
            <person name="Prigge M."/>
            <person name="Reiss B."/>
            <person name="Renner T."/>
            <person name="Rombauts S."/>
            <person name="Rushton P."/>
            <person name="Sanderfoot A."/>
            <person name="Schween G."/>
            <person name="Shiu S.-H."/>
            <person name="Stueber K."/>
            <person name="Theodoulou F.L."/>
            <person name="Tu H."/>
            <person name="Van de Peer Y."/>
            <person name="Verrier P.J."/>
            <person name="Waters E."/>
            <person name="Wood A."/>
            <person name="Yang L."/>
            <person name="Cove D."/>
            <person name="Cuming A."/>
            <person name="Hasebe M."/>
            <person name="Lucas S."/>
            <person name="Mishler D.B."/>
            <person name="Reski R."/>
            <person name="Grigoriev I."/>
            <person name="Quatrano R.S."/>
            <person name="Boore J.L."/>
        </authorList>
    </citation>
    <scope>NUCLEOTIDE SEQUENCE [LARGE SCALE GENOMIC DNA]</scope>
    <source>
        <strain evidence="8 9">cv. Gransden 2004</strain>
    </source>
</reference>
<gene>
    <name evidence="8" type="primary">LOC112290326</name>
    <name evidence="7" type="ORF">PHYPA_017744</name>
</gene>
<sequence length="228" mass="25777">MGGECQVNPIYDEKRHRRKHAVKRFLILAGTILVVALILLGLITFITWLVLRPVHSPSWVVEDVQVLTLNIQSSSHRRRLMEVVGAKQWGLTSYLLNADLVLTLRSNNRNKHMEIIYDRIEVRVAYATSVFSRASFLGFTQDKHNTTIVETEIKAMSVPVTYILANAIQGNIQSGRIDFEIHVDVRARVKIGDYKSFGFGRKTTCEVTTTTPTSGRVGQLITKKCHKS</sequence>
<dbReference type="OMA" id="LITKKCH"/>
<evidence type="ECO:0000256" key="1">
    <source>
        <dbReference type="ARBA" id="ARBA00004167"/>
    </source>
</evidence>
<evidence type="ECO:0000256" key="3">
    <source>
        <dbReference type="ARBA" id="ARBA00022989"/>
    </source>
</evidence>
<evidence type="ECO:0000313" key="7">
    <source>
        <dbReference type="EMBL" id="PNR42912.1"/>
    </source>
</evidence>
<protein>
    <recommendedName>
        <fullName evidence="6">Late embryogenesis abundant protein LEA-2 subgroup domain-containing protein</fullName>
    </recommendedName>
</protein>